<evidence type="ECO:0000313" key="1">
    <source>
        <dbReference type="Ensembl" id="ENSGWIP00000026249.1"/>
    </source>
</evidence>
<reference evidence="1" key="1">
    <citation type="submission" date="2020-06" db="EMBL/GenBank/DDBJ databases">
        <authorList>
            <consortium name="Wellcome Sanger Institute Data Sharing"/>
        </authorList>
    </citation>
    <scope>NUCLEOTIDE SEQUENCE [LARGE SCALE GENOMIC DNA]</scope>
</reference>
<organism evidence="1 2">
    <name type="scientific">Gouania willdenowi</name>
    <name type="common">Blunt-snouted clingfish</name>
    <name type="synonym">Lepadogaster willdenowi</name>
    <dbReference type="NCBI Taxonomy" id="441366"/>
    <lineage>
        <taxon>Eukaryota</taxon>
        <taxon>Metazoa</taxon>
        <taxon>Chordata</taxon>
        <taxon>Craniata</taxon>
        <taxon>Vertebrata</taxon>
        <taxon>Euteleostomi</taxon>
        <taxon>Actinopterygii</taxon>
        <taxon>Neopterygii</taxon>
        <taxon>Teleostei</taxon>
        <taxon>Neoteleostei</taxon>
        <taxon>Acanthomorphata</taxon>
        <taxon>Ovalentaria</taxon>
        <taxon>Blenniimorphae</taxon>
        <taxon>Blenniiformes</taxon>
        <taxon>Gobiesocoidei</taxon>
        <taxon>Gobiesocidae</taxon>
        <taxon>Gobiesocinae</taxon>
        <taxon>Gouania</taxon>
    </lineage>
</organism>
<dbReference type="Proteomes" id="UP000694680">
    <property type="component" value="Chromosome 8"/>
</dbReference>
<reference evidence="1" key="2">
    <citation type="submission" date="2025-08" db="UniProtKB">
        <authorList>
            <consortium name="Ensembl"/>
        </authorList>
    </citation>
    <scope>IDENTIFICATION</scope>
</reference>
<keyword evidence="2" id="KW-1185">Reference proteome</keyword>
<evidence type="ECO:0000313" key="2">
    <source>
        <dbReference type="Proteomes" id="UP000694680"/>
    </source>
</evidence>
<evidence type="ECO:0008006" key="3">
    <source>
        <dbReference type="Google" id="ProtNLM"/>
    </source>
</evidence>
<protein>
    <recommendedName>
        <fullName evidence="3">TNF family profile domain-containing protein</fullName>
    </recommendedName>
</protein>
<dbReference type="Ensembl" id="ENSGWIT00000028662.1">
    <property type="protein sequence ID" value="ENSGWIP00000026249.1"/>
    <property type="gene ID" value="ENSGWIG00000013777.1"/>
</dbReference>
<proteinExistence type="predicted"/>
<dbReference type="AlphaFoldDB" id="A0A8C5EUH8"/>
<accession>A0A8C5EUH8</accession>
<reference evidence="1" key="3">
    <citation type="submission" date="2025-09" db="UniProtKB">
        <authorList>
            <consortium name="Ensembl"/>
        </authorList>
    </citation>
    <scope>IDENTIFICATION</scope>
</reference>
<dbReference type="SUPFAM" id="SSF49842">
    <property type="entry name" value="TNF-like"/>
    <property type="match status" value="1"/>
</dbReference>
<sequence>MLFPYLFILINNHVFFLFCFLRWWGGGGLGKILSALMLWLMFPLPTASSTIHWFPKSQTSGLISVREDRLTIRKGGYYFLSVQVTLTSCEEAQLRRTVELKLDNEVILVGWIDATTNSTGLLSKVEEVSTGVTLMVTINPPVKCFNYGESVTHLDIVYLPR</sequence>
<dbReference type="InterPro" id="IPR008983">
    <property type="entry name" value="Tumour_necrosis_fac-like_dom"/>
</dbReference>
<name>A0A8C5EUH8_GOUWI</name>
<dbReference type="Gene3D" id="2.60.120.40">
    <property type="match status" value="1"/>
</dbReference>